<evidence type="ECO:0000259" key="10">
    <source>
        <dbReference type="Pfam" id="PF23598"/>
    </source>
</evidence>
<evidence type="ECO:0000313" key="12">
    <source>
        <dbReference type="EnsemblPlants" id="EMT02950"/>
    </source>
</evidence>
<dbReference type="Gene3D" id="1.10.8.430">
    <property type="entry name" value="Helical domain of apoptotic protease-activating factors"/>
    <property type="match status" value="1"/>
</dbReference>
<reference evidence="12" key="1">
    <citation type="submission" date="2015-06" db="UniProtKB">
        <authorList>
            <consortium name="EnsemblPlants"/>
        </authorList>
    </citation>
    <scope>IDENTIFICATION</scope>
</reference>
<dbReference type="Pfam" id="PF23598">
    <property type="entry name" value="LRR_14"/>
    <property type="match status" value="2"/>
</dbReference>
<evidence type="ECO:0000259" key="11">
    <source>
        <dbReference type="Pfam" id="PF25019"/>
    </source>
</evidence>
<dbReference type="InterPro" id="IPR056789">
    <property type="entry name" value="LRR_R13L1-DRL21"/>
</dbReference>
<dbReference type="SMART" id="SM00369">
    <property type="entry name" value="LRR_TYP"/>
    <property type="match status" value="7"/>
</dbReference>
<comment type="similarity">
    <text evidence="1">Belongs to the disease resistance NB-LRR family.</text>
</comment>
<feature type="domain" description="Disease resistance N-terminal" evidence="9">
    <location>
        <begin position="26"/>
        <end position="108"/>
    </location>
</feature>
<dbReference type="SUPFAM" id="SSF52058">
    <property type="entry name" value="L domain-like"/>
    <property type="match status" value="4"/>
</dbReference>
<accession>R7W196</accession>
<dbReference type="Pfam" id="PF18052">
    <property type="entry name" value="Rx_N"/>
    <property type="match status" value="1"/>
</dbReference>
<keyword evidence="6" id="KW-0067">ATP-binding</keyword>
<dbReference type="InterPro" id="IPR055414">
    <property type="entry name" value="LRR_R13L4/SHOC2-like"/>
</dbReference>
<dbReference type="PANTHER" id="PTHR36766:SF74">
    <property type="entry name" value="NB-ARC DOMAIN-CONTAINING PROTEIN"/>
    <property type="match status" value="1"/>
</dbReference>
<dbReference type="Pfam" id="PF00931">
    <property type="entry name" value="NB-ARC"/>
    <property type="match status" value="1"/>
</dbReference>
<dbReference type="InterPro" id="IPR042197">
    <property type="entry name" value="Apaf_helical"/>
</dbReference>
<evidence type="ECO:0000259" key="8">
    <source>
        <dbReference type="Pfam" id="PF00931"/>
    </source>
</evidence>
<evidence type="ECO:0000256" key="7">
    <source>
        <dbReference type="ARBA" id="ARBA00023054"/>
    </source>
</evidence>
<keyword evidence="5" id="KW-0611">Plant defense</keyword>
<keyword evidence="3" id="KW-0677">Repeat</keyword>
<dbReference type="GO" id="GO:0051707">
    <property type="term" value="P:response to other organism"/>
    <property type="evidence" value="ECO:0007669"/>
    <property type="project" value="UniProtKB-ARBA"/>
</dbReference>
<dbReference type="SUPFAM" id="SSF52540">
    <property type="entry name" value="P-loop containing nucleoside triphosphate hydrolases"/>
    <property type="match status" value="1"/>
</dbReference>
<keyword evidence="2" id="KW-0433">Leucine-rich repeat</keyword>
<evidence type="ECO:0000256" key="5">
    <source>
        <dbReference type="ARBA" id="ARBA00022821"/>
    </source>
</evidence>
<dbReference type="InterPro" id="IPR003591">
    <property type="entry name" value="Leu-rich_rpt_typical-subtyp"/>
</dbReference>
<keyword evidence="7" id="KW-0175">Coiled coil</keyword>
<dbReference type="InterPro" id="IPR002182">
    <property type="entry name" value="NB-ARC"/>
</dbReference>
<dbReference type="InterPro" id="IPR041118">
    <property type="entry name" value="Rx_N"/>
</dbReference>
<dbReference type="ExpressionAtlas" id="R7W196">
    <property type="expression patterns" value="baseline"/>
</dbReference>
<dbReference type="GO" id="GO:0006952">
    <property type="term" value="P:defense response"/>
    <property type="evidence" value="ECO:0007669"/>
    <property type="project" value="UniProtKB-KW"/>
</dbReference>
<evidence type="ECO:0000256" key="1">
    <source>
        <dbReference type="ARBA" id="ARBA00008894"/>
    </source>
</evidence>
<dbReference type="InterPro" id="IPR006553">
    <property type="entry name" value="Leu-rich_rpt_Cys-con_subtyp"/>
</dbReference>
<dbReference type="InterPro" id="IPR032675">
    <property type="entry name" value="LRR_dom_sf"/>
</dbReference>
<evidence type="ECO:0000256" key="6">
    <source>
        <dbReference type="ARBA" id="ARBA00022840"/>
    </source>
</evidence>
<dbReference type="InterPro" id="IPR027417">
    <property type="entry name" value="P-loop_NTPase"/>
</dbReference>
<feature type="domain" description="Disease resistance R13L4/SHOC-2-like LRR" evidence="10">
    <location>
        <begin position="573"/>
        <end position="698"/>
    </location>
</feature>
<dbReference type="GO" id="GO:0005524">
    <property type="term" value="F:ATP binding"/>
    <property type="evidence" value="ECO:0007669"/>
    <property type="project" value="UniProtKB-KW"/>
</dbReference>
<dbReference type="SMART" id="SM00367">
    <property type="entry name" value="LRR_CC"/>
    <property type="match status" value="11"/>
</dbReference>
<dbReference type="Gene3D" id="1.20.5.4130">
    <property type="match status" value="1"/>
</dbReference>
<keyword evidence="4" id="KW-0547">Nucleotide-binding</keyword>
<dbReference type="Gene3D" id="3.80.10.10">
    <property type="entry name" value="Ribonuclease Inhibitor"/>
    <property type="match status" value="8"/>
</dbReference>
<evidence type="ECO:0000256" key="3">
    <source>
        <dbReference type="ARBA" id="ARBA00022737"/>
    </source>
</evidence>
<dbReference type="PRINTS" id="PR00364">
    <property type="entry name" value="DISEASERSIST"/>
</dbReference>
<dbReference type="GO" id="GO:0043531">
    <property type="term" value="F:ADP binding"/>
    <property type="evidence" value="ECO:0007669"/>
    <property type="project" value="InterPro"/>
</dbReference>
<organism evidence="12">
    <name type="scientific">Aegilops tauschii</name>
    <name type="common">Tausch's goatgrass</name>
    <name type="synonym">Aegilops squarrosa</name>
    <dbReference type="NCBI Taxonomy" id="37682"/>
    <lineage>
        <taxon>Eukaryota</taxon>
        <taxon>Viridiplantae</taxon>
        <taxon>Streptophyta</taxon>
        <taxon>Embryophyta</taxon>
        <taxon>Tracheophyta</taxon>
        <taxon>Spermatophyta</taxon>
        <taxon>Magnoliopsida</taxon>
        <taxon>Liliopsida</taxon>
        <taxon>Poales</taxon>
        <taxon>Poaceae</taxon>
        <taxon>BOP clade</taxon>
        <taxon>Pooideae</taxon>
        <taxon>Triticodae</taxon>
        <taxon>Triticeae</taxon>
        <taxon>Triticinae</taxon>
        <taxon>Aegilops</taxon>
    </lineage>
</organism>
<sequence>MAMSGLGGVIAGAVAKQIVSKLLVGGEYAAAEVTLQWRYREQVLEMGEKMKDIEAVLGDADERSRRGGEAGRVFQRWLTKFKRVAYDVEDVLDELDADDLISKTQSKASLWFSRNNQLLQRMTMPHKMKKVMKKIDGIEKEGKTRLNLVPQEARGEGSRNNETLAANWNAHGMETGMVGRGVEKEKIISLLLTSEEANQDISIIPVVGLGGIGKTTLAESVLADKRVSVFDVSVWVKVSKQFDLHKIGSAILKSMMNGTINLDSCDLQSQLKKELATRRYLIVLDDLWEEDGNNLERLKEMLQHGRKGSRIIVTTRNLRVVQQLRTGFLANQRKICPVHESETVELGVLEPGDCWELMKQRAFGPDDDHSGLEEVGKQIAAKCGGLPLVANALGQVMSELRTVGAWEDIRDTKVDLGLREGHQKETLERLMLSYCYMKLEFKMCFTYLAAFSKGFVMDSNRLIQQWNALGYICPGYDGQRCINYLLGMSFLRIPGSASVNPSPLHFKAPPELVMHDLVHDLASIIVADEFIDLDATKSTQRSDLKNRARYCRHAQLTNFKNDPEVFKYIPHKLRSLHFRDLEGLQLPKKAFSRSKYIRVLDLSGHSANRQSAPSSVVLPSSVKQLKLIRYLDATGLPITSLPKYFHELQNMETIILSNSLLETLPDSICRLSKLCYLDLSGSSSLSKLPASLGELAQLFFLNLSGCCILQELPESICELTCLHHLDMSDCRALQKLPDNFGSLLKLSFLNLSSCSKLTKLPDNLSFPCLEHLNLSSCHELENLPIDFGYLQKLEFVNLSGCYKVSMLPGSFCQLNHLKHLDLSDCYRLEELPECFDHLFELEYLNLTSCPKLRQLPESICKLSKLRCLYLSYCLSLNELPSSFGDLKLQILHMNGLVLMSDCPDSIGDMTSLTQLVLDNPSSAMLEKARAIEKRLNLVGTVEHHVHEIESRGCSSIVDLVGLTCSELMLLGLQNVRQPEDADRVKLRDKSNIRVLKLLWENEGGKSVLDRLVPPRTLENFWLAGYMSKDFPNWMFQISSYLPFLSELALNNLQACDCLPPFGTLPNLRRLCLLKIPNIRKVGKEFYGEGGPCMKLTVLVLTLMENLEEWWTTESSKEDEEFLIPNLHHLEIMDCPRLKFLPYPPRSMNWVLGNSEKVLPEQGFGNLSSSIRPSLMVLKRCSFSQHKWDGLQHFPTLEKFQVISVSGFRTLPEVMRCFTSLTELHLKSLKDLEALPVWLGDLGSLEEIGINDCPNLTSLPESMKNLTALRKLKLNECKGLETLLESLGQLTSLAEILIHNCPNLTSLPENMKNLTSVRKLELAECKDMDPLPGSLGQMTSLEEILIFDCPNLTSLPESMKSLSALRKLTLIKCKGLETLPGSLGQLTSLEELLIGDCQKLTSLPESIKNLIALKILKLTECQGLEILPEWLGELTSLEEILISHYPNMTSLPESMKNLTALKSLTLLVCNGLEILPEWLGQLTSLEEILLGDCNNLTSLPESMKNLTTLKKLSLVKCEGLETLPASLGQLTSLEEISIGSCANLTSLPESMNLTALRKLMLTECKGLVTLPGLLGQLTSLEEILIGNCPNLISLPESMKNLTALRKLMLTECKGLETLPGSLGQLTSLEEIVITKCPNLTSFPESMKNLTALTKLRFEECKALETLPGWLGQLTSLEEIILSGYPNLTSLPESMKNLTALRRLWLRNCKGMETLPGWLGQLTSLEQLITCDCPNLISLPESIRSLSALKLLKIVRCPRLISSFSEVIVDSSPSHLSHLCSRWIHTWCSTTAYQQVLEVALLVPGAAEEGLHLFQTCRISHKINFTMQKMRQSSIPGSSYFRTKLAGILKEHVLMEEELSSLSHSFAEDGFHNAKDEVELKEEGQFQGAVSFRPKLAGTLKEHILMAEGRALE</sequence>
<proteinExistence type="inferred from homology"/>
<dbReference type="EnsemblPlants" id="EMT02950">
    <property type="protein sequence ID" value="EMT02950"/>
    <property type="gene ID" value="F775_16933"/>
</dbReference>
<evidence type="ECO:0000256" key="2">
    <source>
        <dbReference type="ARBA" id="ARBA00022614"/>
    </source>
</evidence>
<dbReference type="PANTHER" id="PTHR36766">
    <property type="entry name" value="PLANT BROAD-SPECTRUM MILDEW RESISTANCE PROTEIN RPW8"/>
    <property type="match status" value="1"/>
</dbReference>
<evidence type="ECO:0000259" key="9">
    <source>
        <dbReference type="Pfam" id="PF18052"/>
    </source>
</evidence>
<protein>
    <submittedName>
        <fullName evidence="12">Putative disease resistance protein RGA3</fullName>
    </submittedName>
</protein>
<dbReference type="Gene3D" id="3.40.50.300">
    <property type="entry name" value="P-loop containing nucleotide triphosphate hydrolases"/>
    <property type="match status" value="1"/>
</dbReference>
<feature type="domain" description="Disease resistance R13L4/SHOC-2-like LRR" evidence="10">
    <location>
        <begin position="1596"/>
        <end position="1777"/>
    </location>
</feature>
<feature type="domain" description="NB-ARC" evidence="8">
    <location>
        <begin position="184"/>
        <end position="363"/>
    </location>
</feature>
<feature type="domain" description="R13L1/DRL21-like LRR repeat region" evidence="11">
    <location>
        <begin position="964"/>
        <end position="1073"/>
    </location>
</feature>
<name>R7W196_AEGTA</name>
<dbReference type="Pfam" id="PF25019">
    <property type="entry name" value="LRR_R13L1-DRL21"/>
    <property type="match status" value="1"/>
</dbReference>
<evidence type="ECO:0000256" key="4">
    <source>
        <dbReference type="ARBA" id="ARBA00022741"/>
    </source>
</evidence>